<proteinExistence type="predicted"/>
<sequence length="65" mass="7599">MVRKTRIVDEKQGVPLRSSTRSCRQVRVLCIHRVLQNIGFRKILFIWISSPEGNRYLHGTSETCK</sequence>
<evidence type="ECO:0000313" key="1">
    <source>
        <dbReference type="EMBL" id="KAG6946717.1"/>
    </source>
</evidence>
<organism evidence="1 2">
    <name type="scientific">Phytophthora cactorum</name>
    <dbReference type="NCBI Taxonomy" id="29920"/>
    <lineage>
        <taxon>Eukaryota</taxon>
        <taxon>Sar</taxon>
        <taxon>Stramenopiles</taxon>
        <taxon>Oomycota</taxon>
        <taxon>Peronosporomycetes</taxon>
        <taxon>Peronosporales</taxon>
        <taxon>Peronosporaceae</taxon>
        <taxon>Phytophthora</taxon>
    </lineage>
</organism>
<dbReference type="Proteomes" id="UP000688947">
    <property type="component" value="Unassembled WGS sequence"/>
</dbReference>
<evidence type="ECO:0000313" key="2">
    <source>
        <dbReference type="Proteomes" id="UP000688947"/>
    </source>
</evidence>
<dbReference type="AlphaFoldDB" id="A0A8T1TTT4"/>
<gene>
    <name evidence="1" type="ORF">JG687_00016555</name>
</gene>
<comment type="caution">
    <text evidence="1">The sequence shown here is derived from an EMBL/GenBank/DDBJ whole genome shotgun (WGS) entry which is preliminary data.</text>
</comment>
<protein>
    <submittedName>
        <fullName evidence="1">Uncharacterized protein</fullName>
    </submittedName>
</protein>
<reference evidence="1" key="1">
    <citation type="submission" date="2021-01" db="EMBL/GenBank/DDBJ databases">
        <title>Phytophthora aleatoria, a newly-described species from Pinus radiata is distinct from Phytophthora cactorum isolates based on comparative genomics.</title>
        <authorList>
            <person name="Mcdougal R."/>
            <person name="Panda P."/>
            <person name="Williams N."/>
            <person name="Studholme D.J."/>
        </authorList>
    </citation>
    <scope>NUCLEOTIDE SEQUENCE</scope>
    <source>
        <strain evidence="1">NZFS 3830</strain>
    </source>
</reference>
<name>A0A8T1TTT4_9STRA</name>
<accession>A0A8T1TTT4</accession>
<dbReference type="EMBL" id="JAENGZ010001690">
    <property type="protein sequence ID" value="KAG6946717.1"/>
    <property type="molecule type" value="Genomic_DNA"/>
</dbReference>